<dbReference type="EnsemblBacteria" id="ABC21306">
    <property type="protein sequence ID" value="ABC21306"/>
    <property type="gene ID" value="Rru_A0502"/>
</dbReference>
<dbReference type="GO" id="GO:0006302">
    <property type="term" value="P:double-strand break repair"/>
    <property type="evidence" value="ECO:0007669"/>
    <property type="project" value="InterPro"/>
</dbReference>
<dbReference type="SUPFAM" id="SSF52540">
    <property type="entry name" value="P-loop containing nucleoside triphosphate hydrolases"/>
    <property type="match status" value="1"/>
</dbReference>
<dbReference type="InterPro" id="IPR027417">
    <property type="entry name" value="P-loop_NTPase"/>
</dbReference>
<reference evidence="2 3" key="1">
    <citation type="journal article" date="2011" name="Stand. Genomic Sci.">
        <title>Complete genome sequence of Rhodospirillum rubrum type strain (S1).</title>
        <authorList>
            <person name="Munk A.C."/>
            <person name="Copeland A."/>
            <person name="Lucas S."/>
            <person name="Lapidus A."/>
            <person name="Del Rio T.G."/>
            <person name="Barry K."/>
            <person name="Detter J.C."/>
            <person name="Hammon N."/>
            <person name="Israni S."/>
            <person name="Pitluck S."/>
            <person name="Brettin T."/>
            <person name="Bruce D."/>
            <person name="Han C."/>
            <person name="Tapia R."/>
            <person name="Gilna P."/>
            <person name="Schmutz J."/>
            <person name="Larimer F."/>
            <person name="Land M."/>
            <person name="Kyrpides N.C."/>
            <person name="Mavromatis K."/>
            <person name="Richardson P."/>
            <person name="Rohde M."/>
            <person name="Goker M."/>
            <person name="Klenk H.P."/>
            <person name="Zhang Y."/>
            <person name="Roberts G.P."/>
            <person name="Reslewic S."/>
            <person name="Schwartz D.C."/>
        </authorList>
    </citation>
    <scope>NUCLEOTIDE SEQUENCE [LARGE SCALE GENOMIC DNA]</scope>
    <source>
        <strain evidence="3">ATCC 11170 / ATH 1.1.1 / DSM 467 / LMG 4362 / NCIMB 8255 / S1</strain>
    </source>
</reference>
<evidence type="ECO:0000259" key="1">
    <source>
        <dbReference type="Pfam" id="PF13476"/>
    </source>
</evidence>
<sequence length="1325" mass="143378">MKTSGAEMAHNIADMTLDEVVLDLIGGKVLHIAGGEEFSLPLNDSRAILAFYNKDRKAYWNPDKDTSIQDGEVDRVLAALDIVPKVVVEPAKAAPIFQKWKLVRIDAHRFRGLHRHCAEGGIDPKPFELELSAPATLFRGFNGAGKTSLVSAVCWCLTGLGHRSQGLPAPLHECIAVQVASDDDEAEKIGFDIPTIVPIPTEQELVAVDGVPKVDTWVRLSLRSLIDGREVTVERHLQRDGKKAFKTVAVGLEKLGLPDLALQVGTLMPGIAAATRFDDKTTLSQAVSTLTGLRPLAHFGTRSGRLHDRLTDKYQKLAKQEKETSETATEAQKRTLDDLLKKGEDLPNLDCVVLPNDSDPEAWATGLQEAEKRLKAVEDKAAEEAALILGTLPPLTSDAEIKRFGDALTAAKNCFSGPALKGLPSIQLVAKLGELQEADLSAAASVLEGVESEAKKLVERLSDADRSDRLRLYGLVAKWHETVHPGHAFSACPVCDRDLTQPGAIPRDALLDQSVADALEQARKADTALIKTASEWERDAMRALRGQLPAGLQPFVSDNVPDDLSTIYMTGLSKEIFDQPDFPSVLRSMAPSIAELCRVAWAKAPERAPLPNAAIPPEIPDNEGLRNAIKKVRRAINLAMYRAANADFAKSAVRGVILSEVQETGIQANQRSVVGQLSVLKAYLDAATVFASVRRQLDQIKLTCGKWKSACDRIEKLDRAAKAVEPFKRFPALVHDQVSGLILSLDSQATAWSQRMYKAQFLQAPAYAGLDPAKSDGFTFLAAQGKHLVEAHHVMNASALRAYLSAFVLALWQQVWARYGGISTVLMDDPQDLLDPGNVANLAATIPHLIAAEMNPLVLSNDFGFIPAIEAFVSANATVGQKKRTEVWEFSAISTSKCTVSLAPVADEARLRCEHWQKTDVNDVTLARAFVHLVRVRIEIKLWDLLASDPATLKDPTLNDLLSKIANARNRGERPFNEEPFRKLINLPQLKAGAPFRDAINKAHHGKADQLTPVDADVVRQGYEDVFAAIDACWLAYARFMGRLPPDQAVAEATKAPTGPSIVPFSIAPLSVIGRLAAHESGAPLTSIEDAKDKFDLAGMGDVSLFTLRAPTLGLVAFPGQTLIVSLTADVRNGDFAVVQTPGKTYARRIGMDKADPSRIALESMPSTNSRVPQTHFVQRSSATLNKIVGVLFDETVPAKSQDEAIPATTSAILSQVIAAAVVAGDSAFPVAPDKGHVLLGRAPEISQLAGRILAVVTRQDVHASEHFAYLKRLGKQMPGNSSVYYLENVGQTGEGEFVQFPGSGGGVVGVSIVDDMWKVHGTIF</sequence>
<feature type="domain" description="Rad50/SbcC-type AAA" evidence="1">
    <location>
        <begin position="126"/>
        <end position="380"/>
    </location>
</feature>
<name>Q2RX39_RHORT</name>
<evidence type="ECO:0000313" key="3">
    <source>
        <dbReference type="Proteomes" id="UP000001929"/>
    </source>
</evidence>
<dbReference type="eggNOG" id="ENOG502Z9NY">
    <property type="taxonomic scope" value="Bacteria"/>
</dbReference>
<accession>Q2RX39</accession>
<dbReference type="Gene3D" id="3.40.50.300">
    <property type="entry name" value="P-loop containing nucleotide triphosphate hydrolases"/>
    <property type="match status" value="1"/>
</dbReference>
<evidence type="ECO:0000313" key="2">
    <source>
        <dbReference type="EMBL" id="ABC21306.1"/>
    </source>
</evidence>
<dbReference type="InterPro" id="IPR038729">
    <property type="entry name" value="Rad50/SbcC_AAA"/>
</dbReference>
<dbReference type="GO" id="GO:0016887">
    <property type="term" value="F:ATP hydrolysis activity"/>
    <property type="evidence" value="ECO:0007669"/>
    <property type="project" value="InterPro"/>
</dbReference>
<dbReference type="Proteomes" id="UP000001929">
    <property type="component" value="Chromosome"/>
</dbReference>
<dbReference type="EMBL" id="CP000230">
    <property type="protein sequence ID" value="ABC21306.1"/>
    <property type="molecule type" value="Genomic_DNA"/>
</dbReference>
<dbReference type="Pfam" id="PF13476">
    <property type="entry name" value="AAA_23"/>
    <property type="match status" value="1"/>
</dbReference>
<organism evidence="2 3">
    <name type="scientific">Rhodospirillum rubrum (strain ATCC 11170 / ATH 1.1.1 / DSM 467 / LMG 4362 / NCIMB 8255 / S1)</name>
    <dbReference type="NCBI Taxonomy" id="269796"/>
    <lineage>
        <taxon>Bacteria</taxon>
        <taxon>Pseudomonadati</taxon>
        <taxon>Pseudomonadota</taxon>
        <taxon>Alphaproteobacteria</taxon>
        <taxon>Rhodospirillales</taxon>
        <taxon>Rhodospirillaceae</taxon>
        <taxon>Rhodospirillum</taxon>
    </lineage>
</organism>
<gene>
    <name evidence="2" type="ordered locus">Rru_A0502</name>
</gene>
<dbReference type="HOGENOM" id="CLU_006284_0_0_5"/>
<dbReference type="STRING" id="269796.Rru_A0502"/>
<dbReference type="KEGG" id="rru:Rru_A0502"/>
<protein>
    <recommendedName>
        <fullName evidence="1">Rad50/SbcC-type AAA domain-containing protein</fullName>
    </recommendedName>
</protein>
<proteinExistence type="predicted"/>
<dbReference type="PATRIC" id="fig|269796.9.peg.558"/>
<dbReference type="RefSeq" id="WP_011388260.1">
    <property type="nucleotide sequence ID" value="NC_007643.1"/>
</dbReference>
<keyword evidence="3" id="KW-1185">Reference proteome</keyword>